<dbReference type="CDD" id="cd17541">
    <property type="entry name" value="REC_CheB-like"/>
    <property type="match status" value="1"/>
</dbReference>
<dbReference type="EMBL" id="CP035108">
    <property type="protein sequence ID" value="QAR34347.1"/>
    <property type="molecule type" value="Genomic_DNA"/>
</dbReference>
<dbReference type="InterPro" id="IPR000673">
    <property type="entry name" value="Sig_transdc_resp-reg_Me-estase"/>
</dbReference>
<dbReference type="SUPFAM" id="SSF52172">
    <property type="entry name" value="CheY-like"/>
    <property type="match status" value="1"/>
</dbReference>
<comment type="domain">
    <text evidence="3">Contains a C-terminal catalytic domain, and an N-terminal region which modulates catalytic activity.</text>
</comment>
<dbReference type="RefSeq" id="WP_128467652.1">
    <property type="nucleotide sequence ID" value="NZ_CP035108.1"/>
</dbReference>
<dbReference type="InterPro" id="IPR008248">
    <property type="entry name" value="CheB-like"/>
</dbReference>
<dbReference type="SUPFAM" id="SSF52738">
    <property type="entry name" value="Methylesterase CheB, C-terminal domain"/>
    <property type="match status" value="1"/>
</dbReference>
<keyword evidence="1 3" id="KW-0378">Hydrolase</keyword>
<dbReference type="GO" id="GO:0006935">
    <property type="term" value="P:chemotaxis"/>
    <property type="evidence" value="ECO:0007669"/>
    <property type="project" value="UniProtKB-UniRule"/>
</dbReference>
<comment type="catalytic activity">
    <reaction evidence="2 3">
        <text>[protein]-L-glutamate 5-O-methyl ester + H2O = L-glutamyl-[protein] + methanol + H(+)</text>
        <dbReference type="Rhea" id="RHEA:23236"/>
        <dbReference type="Rhea" id="RHEA-COMP:10208"/>
        <dbReference type="Rhea" id="RHEA-COMP:10311"/>
        <dbReference type="ChEBI" id="CHEBI:15377"/>
        <dbReference type="ChEBI" id="CHEBI:15378"/>
        <dbReference type="ChEBI" id="CHEBI:17790"/>
        <dbReference type="ChEBI" id="CHEBI:29973"/>
        <dbReference type="ChEBI" id="CHEBI:82795"/>
        <dbReference type="EC" id="3.1.1.61"/>
    </reaction>
</comment>
<dbReference type="PANTHER" id="PTHR42872">
    <property type="entry name" value="PROTEIN-GLUTAMATE METHYLESTERASE/PROTEIN-GLUTAMINE GLUTAMINASE"/>
    <property type="match status" value="1"/>
</dbReference>
<evidence type="ECO:0000256" key="2">
    <source>
        <dbReference type="ARBA" id="ARBA00048267"/>
    </source>
</evidence>
<organism evidence="8 9">
    <name type="scientific">Geovibrio thiophilus</name>
    <dbReference type="NCBI Taxonomy" id="139438"/>
    <lineage>
        <taxon>Bacteria</taxon>
        <taxon>Pseudomonadati</taxon>
        <taxon>Deferribacterota</taxon>
        <taxon>Deferribacteres</taxon>
        <taxon>Deferribacterales</taxon>
        <taxon>Geovibrionaceae</taxon>
        <taxon>Geovibrio</taxon>
    </lineage>
</organism>
<dbReference type="EC" id="3.1.1.61" evidence="3"/>
<feature type="active site" evidence="3 4">
    <location>
        <position position="306"/>
    </location>
</feature>
<comment type="catalytic activity">
    <reaction evidence="3">
        <text>L-glutaminyl-[protein] + H2O = L-glutamyl-[protein] + NH4(+)</text>
        <dbReference type="Rhea" id="RHEA:16441"/>
        <dbReference type="Rhea" id="RHEA-COMP:10207"/>
        <dbReference type="Rhea" id="RHEA-COMP:10208"/>
        <dbReference type="ChEBI" id="CHEBI:15377"/>
        <dbReference type="ChEBI" id="CHEBI:28938"/>
        <dbReference type="ChEBI" id="CHEBI:29973"/>
        <dbReference type="ChEBI" id="CHEBI:30011"/>
        <dbReference type="EC" id="3.5.1.44"/>
    </reaction>
</comment>
<keyword evidence="3 4" id="KW-0145">Chemotaxis</keyword>
<name>A0A3R5V329_9BACT</name>
<evidence type="ECO:0000256" key="1">
    <source>
        <dbReference type="ARBA" id="ARBA00022801"/>
    </source>
</evidence>
<dbReference type="Pfam" id="PF01339">
    <property type="entry name" value="CheB_methylest"/>
    <property type="match status" value="1"/>
</dbReference>
<evidence type="ECO:0000259" key="6">
    <source>
        <dbReference type="PROSITE" id="PS50110"/>
    </source>
</evidence>
<dbReference type="SMART" id="SM00448">
    <property type="entry name" value="REC"/>
    <property type="match status" value="1"/>
</dbReference>
<proteinExistence type="inferred from homology"/>
<evidence type="ECO:0000256" key="5">
    <source>
        <dbReference type="PROSITE-ProRule" id="PRU00169"/>
    </source>
</evidence>
<dbReference type="GO" id="GO:0000156">
    <property type="term" value="F:phosphorelay response regulator activity"/>
    <property type="evidence" value="ECO:0007669"/>
    <property type="project" value="InterPro"/>
</dbReference>
<dbReference type="EC" id="3.5.1.44" evidence="3"/>
<dbReference type="OrthoDB" id="9793421at2"/>
<dbReference type="PROSITE" id="PS50110">
    <property type="entry name" value="RESPONSE_REGULATORY"/>
    <property type="match status" value="1"/>
</dbReference>
<dbReference type="AlphaFoldDB" id="A0A3R5V329"/>
<dbReference type="PROSITE" id="PS50122">
    <property type="entry name" value="CHEB"/>
    <property type="match status" value="1"/>
</dbReference>
<dbReference type="Proteomes" id="UP000287502">
    <property type="component" value="Chromosome"/>
</dbReference>
<dbReference type="CDD" id="cd16432">
    <property type="entry name" value="CheB_Rec"/>
    <property type="match status" value="1"/>
</dbReference>
<feature type="active site" evidence="3 4">
    <location>
        <position position="210"/>
    </location>
</feature>
<dbReference type="InterPro" id="IPR035909">
    <property type="entry name" value="CheB_C"/>
</dbReference>
<dbReference type="Gene3D" id="3.40.50.2300">
    <property type="match status" value="1"/>
</dbReference>
<feature type="active site" evidence="3 4">
    <location>
        <position position="183"/>
    </location>
</feature>
<sequence length="362" mass="38844">MNKIKVVIVDDSAFMRKAIESMLAKDPEIEIVGQGRNGIDAVEMARNLKPDVMTLDIEMPRMDGLSALEKIMSENPLPVIMVSSLTTEGAEATMKALDLGAVDFIPKEKSFASFGVMNIEDDLRNKIKQFARRTNLMRRLRPASFTRPAASSAPFGGVQAPVAPASRTISKPGHKRIVIIGTSTGGPQSLQKVIPRLPADIGVPIVVVQHMPPNFTQSLAQRLNSLSKLNVIESQGNEKLEPNTVYIAKGGQHLRIKKIGANYVTELNSDAGGHLHVPSVDVTAASVAEAAGKDALGVIMTGMGADGKKGLQLLKLKGGNVIAQDEDSSIVYGMPRAVVEAGIADEIVPLDDIFNRIIFHCK</sequence>
<evidence type="ECO:0000256" key="3">
    <source>
        <dbReference type="HAMAP-Rule" id="MF_00099"/>
    </source>
</evidence>
<dbReference type="PANTHER" id="PTHR42872:SF3">
    <property type="entry name" value="PROTEIN-GLUTAMATE METHYLESTERASE_PROTEIN-GLUTAMINE GLUTAMINASE 1"/>
    <property type="match status" value="1"/>
</dbReference>
<comment type="PTM">
    <text evidence="3">Phosphorylated by CheA. Phosphorylation of the N-terminal regulatory domain activates the methylesterase activity.</text>
</comment>
<keyword evidence="3 5" id="KW-0597">Phosphoprotein</keyword>
<dbReference type="Pfam" id="PF00072">
    <property type="entry name" value="Response_reg"/>
    <property type="match status" value="1"/>
</dbReference>
<keyword evidence="9" id="KW-1185">Reference proteome</keyword>
<comment type="function">
    <text evidence="3">Involved in chemotaxis. Part of a chemotaxis signal transduction system that modulates chemotaxis in response to various stimuli. Catalyzes the demethylation of specific methylglutamate residues introduced into the chemoreceptors (methyl-accepting chemotaxis proteins or MCP) by CheR. Also mediates the irreversible deamidation of specific glutamine residues to glutamic acid.</text>
</comment>
<comment type="subcellular location">
    <subcellularLocation>
        <location evidence="3">Cytoplasm</location>
    </subcellularLocation>
</comment>
<dbReference type="PIRSF" id="PIRSF000876">
    <property type="entry name" value="RR_chemtxs_CheB"/>
    <property type="match status" value="1"/>
</dbReference>
<dbReference type="GO" id="GO:0008984">
    <property type="term" value="F:protein-glutamate methylesterase activity"/>
    <property type="evidence" value="ECO:0007669"/>
    <property type="project" value="UniProtKB-UniRule"/>
</dbReference>
<evidence type="ECO:0000313" key="8">
    <source>
        <dbReference type="EMBL" id="QAR34347.1"/>
    </source>
</evidence>
<feature type="domain" description="CheB-type methylesterase" evidence="7">
    <location>
        <begin position="172"/>
        <end position="362"/>
    </location>
</feature>
<feature type="modified residue" description="4-aspartylphosphate" evidence="3 5">
    <location>
        <position position="56"/>
    </location>
</feature>
<keyword evidence="3" id="KW-0963">Cytoplasm</keyword>
<dbReference type="InterPro" id="IPR011006">
    <property type="entry name" value="CheY-like_superfamily"/>
</dbReference>
<dbReference type="NCBIfam" id="NF001965">
    <property type="entry name" value="PRK00742.1"/>
    <property type="match status" value="1"/>
</dbReference>
<evidence type="ECO:0000259" key="7">
    <source>
        <dbReference type="PROSITE" id="PS50122"/>
    </source>
</evidence>
<dbReference type="Gene3D" id="3.40.50.180">
    <property type="entry name" value="Methylesterase CheB, C-terminal domain"/>
    <property type="match status" value="1"/>
</dbReference>
<dbReference type="HAMAP" id="MF_00099">
    <property type="entry name" value="CheB_chemtxs"/>
    <property type="match status" value="1"/>
</dbReference>
<evidence type="ECO:0000256" key="4">
    <source>
        <dbReference type="PROSITE-ProRule" id="PRU00050"/>
    </source>
</evidence>
<protein>
    <recommendedName>
        <fullName evidence="3">Protein-glutamate methylesterase/protein-glutamine glutaminase</fullName>
        <ecNumber evidence="3">3.1.1.61</ecNumber>
        <ecNumber evidence="3">3.5.1.44</ecNumber>
    </recommendedName>
</protein>
<reference evidence="8 9" key="1">
    <citation type="submission" date="2019-01" db="EMBL/GenBank/DDBJ databases">
        <title>Geovibrio thiophilus DSM 11263, complete genome.</title>
        <authorList>
            <person name="Spring S."/>
            <person name="Bunk B."/>
            <person name="Sproer C."/>
        </authorList>
    </citation>
    <scope>NUCLEOTIDE SEQUENCE [LARGE SCALE GENOMIC DNA]</scope>
    <source>
        <strain evidence="8 9">DSM 11263</strain>
    </source>
</reference>
<gene>
    <name evidence="3" type="primary">cheB</name>
    <name evidence="8" type="ORF">EP073_13320</name>
</gene>
<comment type="similarity">
    <text evidence="3">Belongs to the CheB family.</text>
</comment>
<accession>A0A3R5V329</accession>
<dbReference type="GO" id="GO:0005737">
    <property type="term" value="C:cytoplasm"/>
    <property type="evidence" value="ECO:0007669"/>
    <property type="project" value="UniProtKB-SubCell"/>
</dbReference>
<feature type="domain" description="Response regulatory" evidence="6">
    <location>
        <begin position="5"/>
        <end position="122"/>
    </location>
</feature>
<evidence type="ECO:0000313" key="9">
    <source>
        <dbReference type="Proteomes" id="UP000287502"/>
    </source>
</evidence>
<dbReference type="InterPro" id="IPR001789">
    <property type="entry name" value="Sig_transdc_resp-reg_receiver"/>
</dbReference>
<dbReference type="GO" id="GO:0050568">
    <property type="term" value="F:protein-glutamine glutaminase activity"/>
    <property type="evidence" value="ECO:0007669"/>
    <property type="project" value="UniProtKB-UniRule"/>
</dbReference>
<dbReference type="KEGG" id="gtl:EP073_13320"/>